<organism evidence="9 10">
    <name type="scientific">candidate division WOR_3 bacterium SM23_42</name>
    <dbReference type="NCBI Taxonomy" id="1703779"/>
    <lineage>
        <taxon>Bacteria</taxon>
        <taxon>Bacteria division WOR-3</taxon>
    </lineage>
</organism>
<feature type="binding site" evidence="7">
    <location>
        <position position="37"/>
    </location>
    <ligand>
        <name>S-adenosyl-L-methionine</name>
        <dbReference type="ChEBI" id="CHEBI:59789"/>
    </ligand>
</feature>
<dbReference type="InterPro" id="IPR023165">
    <property type="entry name" value="rRNA_Ade_diMease-like_C"/>
</dbReference>
<dbReference type="InterPro" id="IPR020596">
    <property type="entry name" value="rRNA_Ade_Mease_Trfase_CS"/>
</dbReference>
<dbReference type="Gene3D" id="3.40.50.150">
    <property type="entry name" value="Vaccinia Virus protein VP39"/>
    <property type="match status" value="1"/>
</dbReference>
<keyword evidence="4 7" id="KW-0808">Transferase</keyword>
<evidence type="ECO:0000256" key="7">
    <source>
        <dbReference type="PROSITE-ProRule" id="PRU01026"/>
    </source>
</evidence>
<gene>
    <name evidence="9" type="ORF">AMJ83_07765</name>
</gene>
<dbReference type="PANTHER" id="PTHR11727:SF7">
    <property type="entry name" value="DIMETHYLADENOSINE TRANSFERASE-RELATED"/>
    <property type="match status" value="1"/>
</dbReference>
<comment type="similarity">
    <text evidence="7">Belongs to the class I-like SAM-binding methyltransferase superfamily. rRNA adenine N(6)-methyltransferase family.</text>
</comment>
<dbReference type="EMBL" id="LJUJ01000016">
    <property type="protein sequence ID" value="KPK63240.1"/>
    <property type="molecule type" value="Genomic_DNA"/>
</dbReference>
<feature type="binding site" evidence="7">
    <location>
        <position position="81"/>
    </location>
    <ligand>
        <name>S-adenosyl-L-methionine</name>
        <dbReference type="ChEBI" id="CHEBI:59789"/>
    </ligand>
</feature>
<dbReference type="InterPro" id="IPR020598">
    <property type="entry name" value="rRNA_Ade_methylase_Trfase_N"/>
</dbReference>
<dbReference type="GO" id="GO:0000179">
    <property type="term" value="F:rRNA (adenine-N6,N6-)-dimethyltransferase activity"/>
    <property type="evidence" value="ECO:0007669"/>
    <property type="project" value="UniProtKB-UniRule"/>
</dbReference>
<dbReference type="PATRIC" id="fig|1703779.3.peg.2384"/>
<dbReference type="Gene3D" id="1.10.8.100">
    <property type="entry name" value="Ribosomal RNA adenine dimethylase-like, domain 2"/>
    <property type="match status" value="1"/>
</dbReference>
<evidence type="ECO:0000256" key="3">
    <source>
        <dbReference type="ARBA" id="ARBA00022603"/>
    </source>
</evidence>
<proteinExistence type="inferred from homology"/>
<evidence type="ECO:0000256" key="6">
    <source>
        <dbReference type="ARBA" id="ARBA00022884"/>
    </source>
</evidence>
<evidence type="ECO:0000256" key="5">
    <source>
        <dbReference type="ARBA" id="ARBA00022691"/>
    </source>
</evidence>
<evidence type="ECO:0000256" key="2">
    <source>
        <dbReference type="ARBA" id="ARBA00022552"/>
    </source>
</evidence>
<evidence type="ECO:0000256" key="1">
    <source>
        <dbReference type="ARBA" id="ARBA00022490"/>
    </source>
</evidence>
<feature type="binding site" evidence="7">
    <location>
        <position position="98"/>
    </location>
    <ligand>
        <name>S-adenosyl-L-methionine</name>
        <dbReference type="ChEBI" id="CHEBI:59789"/>
    </ligand>
</feature>
<evidence type="ECO:0000313" key="9">
    <source>
        <dbReference type="EMBL" id="KPK63240.1"/>
    </source>
</evidence>
<keyword evidence="1" id="KW-0963">Cytoplasm</keyword>
<dbReference type="PROSITE" id="PS51689">
    <property type="entry name" value="SAM_RNA_A_N6_MT"/>
    <property type="match status" value="1"/>
</dbReference>
<sequence>MSKRRRILGQHFLNSWRFAARIAEIAETRDEVVIEIGAGKGILTKQLARKARRVIAVEIDARLADLLESMQLPNVEVINRDFLQVELKDLGNPLVVGNIPYNITSAIIRKLIQDKCYVKRATLTVQREYGAKMMAPMGSPAYGYLSICVNHYFDVSKKLVIPARYFSPRPSVSSVVVVLNPKKGGKGGIDKSYETRLFEFIAGVFRYRRKFLRNAIMNCLGHLPDGIPEDMLRKRPQHLSLGDYQSIYAVISGT</sequence>
<dbReference type="SUPFAM" id="SSF53335">
    <property type="entry name" value="S-adenosyl-L-methionine-dependent methyltransferases"/>
    <property type="match status" value="1"/>
</dbReference>
<dbReference type="GO" id="GO:0003723">
    <property type="term" value="F:RNA binding"/>
    <property type="evidence" value="ECO:0007669"/>
    <property type="project" value="UniProtKB-UniRule"/>
</dbReference>
<evidence type="ECO:0000256" key="4">
    <source>
        <dbReference type="ARBA" id="ARBA00022679"/>
    </source>
</evidence>
<dbReference type="InterPro" id="IPR029063">
    <property type="entry name" value="SAM-dependent_MTases_sf"/>
</dbReference>
<evidence type="ECO:0000313" key="10">
    <source>
        <dbReference type="Proteomes" id="UP000051373"/>
    </source>
</evidence>
<dbReference type="InterPro" id="IPR001737">
    <property type="entry name" value="KsgA/Erm"/>
</dbReference>
<name>A0A0S8FR67_UNCW3</name>
<dbReference type="SMART" id="SM00650">
    <property type="entry name" value="rADc"/>
    <property type="match status" value="1"/>
</dbReference>
<feature type="binding site" evidence="7">
    <location>
        <position position="11"/>
    </location>
    <ligand>
        <name>S-adenosyl-L-methionine</name>
        <dbReference type="ChEBI" id="CHEBI:59789"/>
    </ligand>
</feature>
<dbReference type="InterPro" id="IPR011530">
    <property type="entry name" value="rRNA_adenine_dimethylase"/>
</dbReference>
<dbReference type="AlphaFoldDB" id="A0A0S8FR67"/>
<dbReference type="PROSITE" id="PS01131">
    <property type="entry name" value="RRNA_A_DIMETH"/>
    <property type="match status" value="1"/>
</dbReference>
<dbReference type="STRING" id="1703779.AMJ83_07765"/>
<keyword evidence="6 7" id="KW-0694">RNA-binding</keyword>
<keyword evidence="3 7" id="KW-0489">Methyltransferase</keyword>
<keyword evidence="2" id="KW-0698">rRNA processing</keyword>
<dbReference type="CDD" id="cd02440">
    <property type="entry name" value="AdoMet_MTases"/>
    <property type="match status" value="1"/>
</dbReference>
<protein>
    <recommendedName>
        <fullName evidence="8">Ribosomal RNA adenine methylase transferase N-terminal domain-containing protein</fullName>
    </recommendedName>
</protein>
<accession>A0A0S8FR67</accession>
<evidence type="ECO:0000259" key="8">
    <source>
        <dbReference type="SMART" id="SM00650"/>
    </source>
</evidence>
<dbReference type="Proteomes" id="UP000051373">
    <property type="component" value="Unassembled WGS sequence"/>
</dbReference>
<dbReference type="PANTHER" id="PTHR11727">
    <property type="entry name" value="DIMETHYLADENOSINE TRANSFERASE"/>
    <property type="match status" value="1"/>
</dbReference>
<reference evidence="9 10" key="1">
    <citation type="journal article" date="2015" name="Microbiome">
        <title>Genomic resolution of linkages in carbon, nitrogen, and sulfur cycling among widespread estuary sediment bacteria.</title>
        <authorList>
            <person name="Baker B.J."/>
            <person name="Lazar C.S."/>
            <person name="Teske A.P."/>
            <person name="Dick G.J."/>
        </authorList>
    </citation>
    <scope>NUCLEOTIDE SEQUENCE [LARGE SCALE GENOMIC DNA]</scope>
    <source>
        <strain evidence="9">SM23_42</strain>
    </source>
</reference>
<feature type="domain" description="Ribosomal RNA adenine methylase transferase N-terminal" evidence="8">
    <location>
        <begin position="18"/>
        <end position="183"/>
    </location>
</feature>
<dbReference type="NCBIfam" id="TIGR00755">
    <property type="entry name" value="ksgA"/>
    <property type="match status" value="1"/>
</dbReference>
<dbReference type="Pfam" id="PF00398">
    <property type="entry name" value="RrnaAD"/>
    <property type="match status" value="1"/>
</dbReference>
<keyword evidence="5 7" id="KW-0949">S-adenosyl-L-methionine</keyword>
<feature type="binding site" evidence="7">
    <location>
        <position position="58"/>
    </location>
    <ligand>
        <name>S-adenosyl-L-methionine</name>
        <dbReference type="ChEBI" id="CHEBI:59789"/>
    </ligand>
</feature>
<feature type="binding site" evidence="7">
    <location>
        <position position="13"/>
    </location>
    <ligand>
        <name>S-adenosyl-L-methionine</name>
        <dbReference type="ChEBI" id="CHEBI:59789"/>
    </ligand>
</feature>
<comment type="caution">
    <text evidence="9">The sequence shown here is derived from an EMBL/GenBank/DDBJ whole genome shotgun (WGS) entry which is preliminary data.</text>
</comment>